<protein>
    <recommendedName>
        <fullName evidence="1">Lipocalin-like domain-containing protein</fullName>
    </recommendedName>
</protein>
<dbReference type="PROSITE" id="PS51257">
    <property type="entry name" value="PROKAR_LIPOPROTEIN"/>
    <property type="match status" value="1"/>
</dbReference>
<sequence>MNKMKYWMIAAVTILMAACSNDTEHKLEGKWQLQQVEANGDVIQADTVFYNFQNILFMYQVYIPAEDKYVLQYGFNTIKDEDQLELELADDPGPAANYLHYTDWKSKTRTFSIEKLSGKQLILNSEGKRYIFRKF</sequence>
<dbReference type="InterPro" id="IPR024311">
    <property type="entry name" value="Lipocalin-like"/>
</dbReference>
<evidence type="ECO:0000313" key="2">
    <source>
        <dbReference type="EMBL" id="KKB48643.1"/>
    </source>
</evidence>
<dbReference type="HOGENOM" id="CLU_154667_0_0_10"/>
<reference evidence="2 3" key="1">
    <citation type="submission" date="2013-04" db="EMBL/GenBank/DDBJ databases">
        <title>The Genome Sequence of Parabacteroides goldsteinii DSM 19448.</title>
        <authorList>
            <consortium name="The Broad Institute Genomics Platform"/>
            <person name="Earl A."/>
            <person name="Ward D."/>
            <person name="Feldgarden M."/>
            <person name="Gevers D."/>
            <person name="Martens E."/>
            <person name="Sakamoto M."/>
            <person name="Benno Y."/>
            <person name="Song Y."/>
            <person name="Liu C."/>
            <person name="Lee J."/>
            <person name="Bolanos M."/>
            <person name="Vaisanen M.L."/>
            <person name="Finegold S.M."/>
            <person name="Walker B."/>
            <person name="Young S."/>
            <person name="Zeng Q."/>
            <person name="Gargeya S."/>
            <person name="Fitzgerald M."/>
            <person name="Haas B."/>
            <person name="Abouelleil A."/>
            <person name="Allen A.W."/>
            <person name="Alvarado L."/>
            <person name="Arachchi H.M."/>
            <person name="Berlin A.M."/>
            <person name="Chapman S.B."/>
            <person name="Gainer-Dewar J."/>
            <person name="Goldberg J."/>
            <person name="Griggs A."/>
            <person name="Gujja S."/>
            <person name="Hansen M."/>
            <person name="Howarth C."/>
            <person name="Imamovic A."/>
            <person name="Ireland A."/>
            <person name="Larimer J."/>
            <person name="McCowan C."/>
            <person name="Murphy C."/>
            <person name="Pearson M."/>
            <person name="Poon T.W."/>
            <person name="Priest M."/>
            <person name="Roberts A."/>
            <person name="Saif S."/>
            <person name="Shea T."/>
            <person name="Sisk P."/>
            <person name="Sykes S."/>
            <person name="Wortman J."/>
            <person name="Nusbaum C."/>
            <person name="Birren B."/>
        </authorList>
    </citation>
    <scope>NUCLEOTIDE SEQUENCE [LARGE SCALE GENOMIC DNA]</scope>
    <source>
        <strain evidence="2 3">DSM 19448</strain>
    </source>
</reference>
<dbReference type="EMBL" id="AQHV01000021">
    <property type="protein sequence ID" value="KKB48643.1"/>
    <property type="molecule type" value="Genomic_DNA"/>
</dbReference>
<dbReference type="Pfam" id="PF16585">
    <property type="entry name" value="Lipocalin_8"/>
    <property type="match status" value="1"/>
</dbReference>
<accession>A0A0F5IT37</accession>
<gene>
    <name evidence="2" type="ORF">HMPREF1535_03871</name>
</gene>
<organism evidence="2 3">
    <name type="scientific">Parabacteroides goldsteinii DSM 19448 = WAL 12034</name>
    <dbReference type="NCBI Taxonomy" id="927665"/>
    <lineage>
        <taxon>Bacteria</taxon>
        <taxon>Pseudomonadati</taxon>
        <taxon>Bacteroidota</taxon>
        <taxon>Bacteroidia</taxon>
        <taxon>Bacteroidales</taxon>
        <taxon>Tannerellaceae</taxon>
        <taxon>Parabacteroides</taxon>
    </lineage>
</organism>
<evidence type="ECO:0000259" key="1">
    <source>
        <dbReference type="Pfam" id="PF16585"/>
    </source>
</evidence>
<proteinExistence type="predicted"/>
<evidence type="ECO:0000313" key="3">
    <source>
        <dbReference type="Proteomes" id="UP000033047"/>
    </source>
</evidence>
<dbReference type="Gene3D" id="2.40.128.280">
    <property type="match status" value="1"/>
</dbReference>
<dbReference type="AlphaFoldDB" id="A0A0F5IT37"/>
<dbReference type="STRING" id="927665.HMPREF1535_03871"/>
<name>A0A0F5IT37_9BACT</name>
<dbReference type="Proteomes" id="UP000033047">
    <property type="component" value="Unassembled WGS sequence"/>
</dbReference>
<dbReference type="PATRIC" id="fig|927665.4.peg.3976"/>
<feature type="domain" description="Lipocalin-like" evidence="1">
    <location>
        <begin position="14"/>
        <end position="135"/>
    </location>
</feature>
<comment type="caution">
    <text evidence="2">The sequence shown here is derived from an EMBL/GenBank/DDBJ whole genome shotgun (WGS) entry which is preliminary data.</text>
</comment>